<comment type="catalytic activity">
    <reaction evidence="8">
        <text>L-threonyl-[protein] + ATP = O-phospho-L-threonyl-[protein] + ADP + H(+)</text>
        <dbReference type="Rhea" id="RHEA:46608"/>
        <dbReference type="Rhea" id="RHEA-COMP:11060"/>
        <dbReference type="Rhea" id="RHEA-COMP:11605"/>
        <dbReference type="ChEBI" id="CHEBI:15378"/>
        <dbReference type="ChEBI" id="CHEBI:30013"/>
        <dbReference type="ChEBI" id="CHEBI:30616"/>
        <dbReference type="ChEBI" id="CHEBI:61977"/>
        <dbReference type="ChEBI" id="CHEBI:456216"/>
        <dbReference type="EC" id="2.7.11.1"/>
    </reaction>
</comment>
<dbReference type="PROSITE" id="PS00109">
    <property type="entry name" value="PROTEIN_KINASE_TYR"/>
    <property type="match status" value="1"/>
</dbReference>
<dbReference type="GO" id="GO:0004674">
    <property type="term" value="F:protein serine/threonine kinase activity"/>
    <property type="evidence" value="ECO:0007669"/>
    <property type="project" value="UniProtKB-KW"/>
</dbReference>
<dbReference type="PANTHER" id="PTHR43671">
    <property type="entry name" value="SERINE/THREONINE-PROTEIN KINASE NEK"/>
    <property type="match status" value="1"/>
</dbReference>
<dbReference type="EC" id="2.7.11.1" evidence="2"/>
<sequence>MNKPAELPNCLPIGTRLGEFEIREVIGEGGFGIVYLAFDHSLQRTVAVKEYMPAALAARASDHTVSVRSKRHAEAFGAGLRSFINEARLLAQFDHPALVKVYRFWEAHGTAYMAMRYYEGRTFKAVCRDNPELVNEAWLKRLLQPVLGALEALYAANILHRDVSPENIMIQPDGQPVLLDFGAARQIVQDMAQSLTVILKPGFAPVEQYADDESMRQGPWTDIYSLSAVMYAAITGKAPPAAVARMLNDPIEPLAIAGRAGYSNQFLDAIDRGMAVRPEVRPQSIAEFAALLGLQDAPASQAPSASRAPAGNAAPTAAPQAAAAPAGEQKARDAAHVPAAVPAAATEAAAPARRPSRSKPASDSGKPGAKPVAKPGQSSAKAAPPSRPAGAGSNKMIGAGVAALLLVVAGAFWFADGSPVTPVTPAVAESAGVEDSPASQSANEASVAAAIAAGASAAASEALATPVNANPVASAAAGAVPDAAAQEAPAAPTSGNLTIAVQPWATIYVDGVQKGITPPLKKITLPLGEHEVRLENPNFPPHVRKITIDARKPVTIKHDFG</sequence>
<keyword evidence="4" id="KW-0808">Transferase</keyword>
<dbReference type="InterPro" id="IPR011009">
    <property type="entry name" value="Kinase-like_dom_sf"/>
</dbReference>
<evidence type="ECO:0000256" key="7">
    <source>
        <dbReference type="ARBA" id="ARBA00022840"/>
    </source>
</evidence>
<evidence type="ECO:0000256" key="6">
    <source>
        <dbReference type="ARBA" id="ARBA00022777"/>
    </source>
</evidence>
<reference evidence="13 14" key="1">
    <citation type="submission" date="2019-12" db="EMBL/GenBank/DDBJ databases">
        <title>Novel species isolated from a subtropical stream in China.</title>
        <authorList>
            <person name="Lu H."/>
        </authorList>
    </citation>
    <scope>NUCLEOTIDE SEQUENCE [LARGE SCALE GENOMIC DNA]</scope>
    <source>
        <strain evidence="13 14">DS3</strain>
    </source>
</reference>
<dbReference type="InterPro" id="IPR050660">
    <property type="entry name" value="NEK_Ser/Thr_kinase"/>
</dbReference>
<dbReference type="PROSITE" id="PS00107">
    <property type="entry name" value="PROTEIN_KINASE_ATP"/>
    <property type="match status" value="1"/>
</dbReference>
<dbReference type="EMBL" id="WWCJ01000010">
    <property type="protein sequence ID" value="MYN03545.1"/>
    <property type="molecule type" value="Genomic_DNA"/>
</dbReference>
<keyword evidence="14" id="KW-1185">Reference proteome</keyword>
<evidence type="ECO:0000256" key="9">
    <source>
        <dbReference type="ARBA" id="ARBA00048679"/>
    </source>
</evidence>
<evidence type="ECO:0000313" key="14">
    <source>
        <dbReference type="Proteomes" id="UP000448575"/>
    </source>
</evidence>
<dbReference type="Proteomes" id="UP000448575">
    <property type="component" value="Unassembled WGS sequence"/>
</dbReference>
<evidence type="ECO:0000256" key="11">
    <source>
        <dbReference type="SAM" id="MobiDB-lite"/>
    </source>
</evidence>
<evidence type="ECO:0000256" key="8">
    <source>
        <dbReference type="ARBA" id="ARBA00047899"/>
    </source>
</evidence>
<accession>A0A6N9HLI4</accession>
<dbReference type="GO" id="GO:0005524">
    <property type="term" value="F:ATP binding"/>
    <property type="evidence" value="ECO:0007669"/>
    <property type="project" value="UniProtKB-UniRule"/>
</dbReference>
<feature type="binding site" evidence="10">
    <location>
        <position position="49"/>
    </location>
    <ligand>
        <name>ATP</name>
        <dbReference type="ChEBI" id="CHEBI:30616"/>
    </ligand>
</feature>
<evidence type="ECO:0000313" key="13">
    <source>
        <dbReference type="EMBL" id="MYN03545.1"/>
    </source>
</evidence>
<keyword evidence="7 10" id="KW-0067">ATP-binding</keyword>
<dbReference type="PANTHER" id="PTHR43671:SF98">
    <property type="entry name" value="SERINE_THREONINE-PROTEIN KINASE NEK11"/>
    <property type="match status" value="1"/>
</dbReference>
<keyword evidence="6 13" id="KW-0418">Kinase</keyword>
<comment type="similarity">
    <text evidence="1">Belongs to the protein kinase superfamily. NEK Ser/Thr protein kinase family. NIMA subfamily.</text>
</comment>
<feature type="region of interest" description="Disordered" evidence="11">
    <location>
        <begin position="300"/>
        <end position="392"/>
    </location>
</feature>
<comment type="catalytic activity">
    <reaction evidence="9">
        <text>L-seryl-[protein] + ATP = O-phospho-L-seryl-[protein] + ADP + H(+)</text>
        <dbReference type="Rhea" id="RHEA:17989"/>
        <dbReference type="Rhea" id="RHEA-COMP:9863"/>
        <dbReference type="Rhea" id="RHEA-COMP:11604"/>
        <dbReference type="ChEBI" id="CHEBI:15378"/>
        <dbReference type="ChEBI" id="CHEBI:29999"/>
        <dbReference type="ChEBI" id="CHEBI:30616"/>
        <dbReference type="ChEBI" id="CHEBI:83421"/>
        <dbReference type="ChEBI" id="CHEBI:456216"/>
        <dbReference type="EC" id="2.7.11.1"/>
    </reaction>
</comment>
<dbReference type="InterPro" id="IPR008266">
    <property type="entry name" value="Tyr_kinase_AS"/>
</dbReference>
<gene>
    <name evidence="13" type="ORF">GTP41_15720</name>
</gene>
<evidence type="ECO:0000256" key="1">
    <source>
        <dbReference type="ARBA" id="ARBA00010886"/>
    </source>
</evidence>
<dbReference type="PROSITE" id="PS50011">
    <property type="entry name" value="PROTEIN_KINASE_DOM"/>
    <property type="match status" value="1"/>
</dbReference>
<dbReference type="InterPro" id="IPR000719">
    <property type="entry name" value="Prot_kinase_dom"/>
</dbReference>
<evidence type="ECO:0000259" key="12">
    <source>
        <dbReference type="PROSITE" id="PS50011"/>
    </source>
</evidence>
<feature type="compositionally biased region" description="Low complexity" evidence="11">
    <location>
        <begin position="336"/>
        <end position="364"/>
    </location>
</feature>
<comment type="caution">
    <text evidence="13">The sequence shown here is derived from an EMBL/GenBank/DDBJ whole genome shotgun (WGS) entry which is preliminary data.</text>
</comment>
<dbReference type="SUPFAM" id="SSF56112">
    <property type="entry name" value="Protein kinase-like (PK-like)"/>
    <property type="match status" value="1"/>
</dbReference>
<evidence type="ECO:0000256" key="2">
    <source>
        <dbReference type="ARBA" id="ARBA00012513"/>
    </source>
</evidence>
<dbReference type="InterPro" id="IPR013229">
    <property type="entry name" value="PEGA"/>
</dbReference>
<evidence type="ECO:0000256" key="5">
    <source>
        <dbReference type="ARBA" id="ARBA00022741"/>
    </source>
</evidence>
<evidence type="ECO:0000256" key="10">
    <source>
        <dbReference type="PROSITE-ProRule" id="PRU10141"/>
    </source>
</evidence>
<feature type="compositionally biased region" description="Low complexity" evidence="11">
    <location>
        <begin position="300"/>
        <end position="326"/>
    </location>
</feature>
<dbReference type="RefSeq" id="WP_161026514.1">
    <property type="nucleotide sequence ID" value="NZ_WWCJ01000010.1"/>
</dbReference>
<name>A0A6N9HLI4_9BURK</name>
<feature type="domain" description="Protein kinase" evidence="12">
    <location>
        <begin position="20"/>
        <end position="294"/>
    </location>
</feature>
<dbReference type="Pfam" id="PF08308">
    <property type="entry name" value="PEGA"/>
    <property type="match status" value="1"/>
</dbReference>
<evidence type="ECO:0000256" key="3">
    <source>
        <dbReference type="ARBA" id="ARBA00022527"/>
    </source>
</evidence>
<dbReference type="Gene3D" id="1.10.510.10">
    <property type="entry name" value="Transferase(Phosphotransferase) domain 1"/>
    <property type="match status" value="1"/>
</dbReference>
<dbReference type="AlphaFoldDB" id="A0A6N9HLI4"/>
<evidence type="ECO:0000256" key="4">
    <source>
        <dbReference type="ARBA" id="ARBA00022679"/>
    </source>
</evidence>
<feature type="compositionally biased region" description="Low complexity" evidence="11">
    <location>
        <begin position="378"/>
        <end position="392"/>
    </location>
</feature>
<protein>
    <recommendedName>
        <fullName evidence="2">non-specific serine/threonine protein kinase</fullName>
        <ecNumber evidence="2">2.7.11.1</ecNumber>
    </recommendedName>
</protein>
<proteinExistence type="inferred from homology"/>
<dbReference type="Pfam" id="PF00069">
    <property type="entry name" value="Pkinase"/>
    <property type="match status" value="1"/>
</dbReference>
<keyword evidence="3" id="KW-0723">Serine/threonine-protein kinase</keyword>
<organism evidence="13 14">
    <name type="scientific">Pseudoduganella guangdongensis</name>
    <dbReference type="NCBI Taxonomy" id="2692179"/>
    <lineage>
        <taxon>Bacteria</taxon>
        <taxon>Pseudomonadati</taxon>
        <taxon>Pseudomonadota</taxon>
        <taxon>Betaproteobacteria</taxon>
        <taxon>Burkholderiales</taxon>
        <taxon>Oxalobacteraceae</taxon>
        <taxon>Telluria group</taxon>
        <taxon>Pseudoduganella</taxon>
    </lineage>
</organism>
<keyword evidence="5 10" id="KW-0547">Nucleotide-binding</keyword>
<dbReference type="CDD" id="cd14014">
    <property type="entry name" value="STKc_PknB_like"/>
    <property type="match status" value="1"/>
</dbReference>
<dbReference type="InterPro" id="IPR017441">
    <property type="entry name" value="Protein_kinase_ATP_BS"/>
</dbReference>